<dbReference type="InterPro" id="IPR009702">
    <property type="entry name" value="DUF1284"/>
</dbReference>
<reference evidence="3" key="1">
    <citation type="journal article" date="2019" name="Int. J. Syst. Evol. Microbiol.">
        <title>The Global Catalogue of Microorganisms (GCM) 10K type strain sequencing project: providing services to taxonomists for standard genome sequencing and annotation.</title>
        <authorList>
            <consortium name="The Broad Institute Genomics Platform"/>
            <consortium name="The Broad Institute Genome Sequencing Center for Infectious Disease"/>
            <person name="Wu L."/>
            <person name="Ma J."/>
        </authorList>
    </citation>
    <scope>NUCLEOTIDE SEQUENCE [LARGE SCALE GENOMIC DNA]</scope>
    <source>
        <strain evidence="3">CCM 7435</strain>
    </source>
</reference>
<sequence>MSIRLRGHHLLCLMTYVGRGYTPAFTAHYDALVLRLDAGEPAELVEGPDDICTPMLGEAGHHCLNDSVVARDARARAALAGLFGGGFAPGDRLDLSAPRLAAMRAAFASGASRAACVGCQWTRLCDDIAAGGFRRVRLKGTPAESGAPDISLPDISLPCGSRSRD</sequence>
<gene>
    <name evidence="2" type="ORF">ACFSNC_09630</name>
</gene>
<dbReference type="EMBL" id="JBHUHD010000001">
    <property type="protein sequence ID" value="MFD2140659.1"/>
    <property type="molecule type" value="Genomic_DNA"/>
</dbReference>
<comment type="caution">
    <text evidence="2">The sequence shown here is derived from an EMBL/GenBank/DDBJ whole genome shotgun (WGS) entry which is preliminary data.</text>
</comment>
<proteinExistence type="predicted"/>
<evidence type="ECO:0000256" key="1">
    <source>
        <dbReference type="SAM" id="MobiDB-lite"/>
    </source>
</evidence>
<keyword evidence="3" id="KW-1185">Reference proteome</keyword>
<evidence type="ECO:0000313" key="3">
    <source>
        <dbReference type="Proteomes" id="UP001597299"/>
    </source>
</evidence>
<name>A0ABW4YWY3_9HYPH</name>
<accession>A0ABW4YWY3</accession>
<dbReference type="RefSeq" id="WP_213350847.1">
    <property type="nucleotide sequence ID" value="NZ_JAHBGB010000002.1"/>
</dbReference>
<protein>
    <submittedName>
        <fullName evidence="2">DUF1284 domain-containing protein</fullName>
    </submittedName>
</protein>
<evidence type="ECO:0000313" key="2">
    <source>
        <dbReference type="EMBL" id="MFD2140659.1"/>
    </source>
</evidence>
<dbReference type="Pfam" id="PF06935">
    <property type="entry name" value="DUF1284"/>
    <property type="match status" value="1"/>
</dbReference>
<organism evidence="2 3">
    <name type="scientific">Ancylobacter oerskovii</name>
    <dbReference type="NCBI Taxonomy" id="459519"/>
    <lineage>
        <taxon>Bacteria</taxon>
        <taxon>Pseudomonadati</taxon>
        <taxon>Pseudomonadota</taxon>
        <taxon>Alphaproteobacteria</taxon>
        <taxon>Hyphomicrobiales</taxon>
        <taxon>Xanthobacteraceae</taxon>
        <taxon>Ancylobacter</taxon>
    </lineage>
</organism>
<dbReference type="Proteomes" id="UP001597299">
    <property type="component" value="Unassembled WGS sequence"/>
</dbReference>
<feature type="region of interest" description="Disordered" evidence="1">
    <location>
        <begin position="142"/>
        <end position="165"/>
    </location>
</feature>